<accession>A0AA35KRU1</accession>
<proteinExistence type="predicted"/>
<evidence type="ECO:0000256" key="1">
    <source>
        <dbReference type="SAM" id="MobiDB-lite"/>
    </source>
</evidence>
<dbReference type="Proteomes" id="UP001178461">
    <property type="component" value="Chromosome 8"/>
</dbReference>
<reference evidence="2" key="1">
    <citation type="submission" date="2022-12" db="EMBL/GenBank/DDBJ databases">
        <authorList>
            <person name="Alioto T."/>
            <person name="Alioto T."/>
            <person name="Gomez Garrido J."/>
        </authorList>
    </citation>
    <scope>NUCLEOTIDE SEQUENCE</scope>
</reference>
<protein>
    <submittedName>
        <fullName evidence="2">Uncharacterized protein</fullName>
    </submittedName>
</protein>
<keyword evidence="3" id="KW-1185">Reference proteome</keyword>
<name>A0AA35KRU1_9SAUR</name>
<evidence type="ECO:0000313" key="2">
    <source>
        <dbReference type="EMBL" id="CAI5782309.1"/>
    </source>
</evidence>
<gene>
    <name evidence="2" type="ORF">PODLI_1B003752</name>
</gene>
<feature type="region of interest" description="Disordered" evidence="1">
    <location>
        <begin position="8"/>
        <end position="28"/>
    </location>
</feature>
<organism evidence="2 3">
    <name type="scientific">Podarcis lilfordi</name>
    <name type="common">Lilford's wall lizard</name>
    <dbReference type="NCBI Taxonomy" id="74358"/>
    <lineage>
        <taxon>Eukaryota</taxon>
        <taxon>Metazoa</taxon>
        <taxon>Chordata</taxon>
        <taxon>Craniata</taxon>
        <taxon>Vertebrata</taxon>
        <taxon>Euteleostomi</taxon>
        <taxon>Lepidosauria</taxon>
        <taxon>Squamata</taxon>
        <taxon>Bifurcata</taxon>
        <taxon>Unidentata</taxon>
        <taxon>Episquamata</taxon>
        <taxon>Laterata</taxon>
        <taxon>Lacertibaenia</taxon>
        <taxon>Lacertidae</taxon>
        <taxon>Podarcis</taxon>
    </lineage>
</organism>
<dbReference type="AlphaFoldDB" id="A0AA35KRU1"/>
<sequence>MVLLESLASSSVGIRGPRGSRGQEPQANPIGPLQTMAVLCATSTAFPLPAEQPPSFTQCLLFLTTKCLPCRGGFALRAAVQEPPPGCLGSLYFSLTRVPAKEQLRAPLGPLLPAAFALEMSPMVGNQWASMQDILVASGLCLLDHCWSSQGRRLCSPTHPTTTTTSSTPFLAPCAQSPKGLEFVPVRVLMWVCCANSLVAAAFGTTSSSLPPDAKSTRHLPM</sequence>
<evidence type="ECO:0000313" key="3">
    <source>
        <dbReference type="Proteomes" id="UP001178461"/>
    </source>
</evidence>
<dbReference type="EMBL" id="OX395133">
    <property type="protein sequence ID" value="CAI5782309.1"/>
    <property type="molecule type" value="Genomic_DNA"/>
</dbReference>